<dbReference type="InterPro" id="IPR000504">
    <property type="entry name" value="RRM_dom"/>
</dbReference>
<name>A0A9P0B697_BRAAE</name>
<accession>A0A9P0B697</accession>
<feature type="domain" description="RRM" evidence="6">
    <location>
        <begin position="89"/>
        <end position="161"/>
    </location>
</feature>
<dbReference type="FunFam" id="3.30.70.330:FF:000043">
    <property type="entry name" value="paraspeckle component 1 isoform X1"/>
    <property type="match status" value="1"/>
</dbReference>
<keyword evidence="8" id="KW-1185">Reference proteome</keyword>
<evidence type="ECO:0000256" key="3">
    <source>
        <dbReference type="PROSITE-ProRule" id="PRU00176"/>
    </source>
</evidence>
<dbReference type="EMBL" id="OV121135">
    <property type="protein sequence ID" value="CAH0555204.1"/>
    <property type="molecule type" value="Genomic_DNA"/>
</dbReference>
<dbReference type="Proteomes" id="UP001154078">
    <property type="component" value="Chromosome 4"/>
</dbReference>
<feature type="domain" description="RRM" evidence="6">
    <location>
        <begin position="163"/>
        <end position="226"/>
    </location>
</feature>
<dbReference type="InterPro" id="IPR035979">
    <property type="entry name" value="RBD_domain_sf"/>
</dbReference>
<feature type="region of interest" description="Disordered" evidence="5">
    <location>
        <begin position="1"/>
        <end position="57"/>
    </location>
</feature>
<dbReference type="SUPFAM" id="SSF54928">
    <property type="entry name" value="RNA-binding domain, RBD"/>
    <property type="match status" value="1"/>
</dbReference>
<evidence type="ECO:0000256" key="5">
    <source>
        <dbReference type="SAM" id="MobiDB-lite"/>
    </source>
</evidence>
<evidence type="ECO:0000256" key="2">
    <source>
        <dbReference type="ARBA" id="ARBA00022884"/>
    </source>
</evidence>
<dbReference type="Pfam" id="PF00076">
    <property type="entry name" value="RRM_1"/>
    <property type="match status" value="2"/>
</dbReference>
<feature type="compositionally biased region" description="Low complexity" evidence="5">
    <location>
        <begin position="14"/>
        <end position="26"/>
    </location>
</feature>
<protein>
    <recommendedName>
        <fullName evidence="6">RRM domain-containing protein</fullName>
    </recommendedName>
</protein>
<dbReference type="CDD" id="cd12945">
    <property type="entry name" value="NOPS_NONA_like"/>
    <property type="match status" value="1"/>
</dbReference>
<gene>
    <name evidence="7" type="ORF">MELIAE_LOCUS6630</name>
</gene>
<dbReference type="SMART" id="SM00360">
    <property type="entry name" value="RRM"/>
    <property type="match status" value="2"/>
</dbReference>
<dbReference type="Gene3D" id="6.10.250.1170">
    <property type="match status" value="1"/>
</dbReference>
<organism evidence="7 8">
    <name type="scientific">Brassicogethes aeneus</name>
    <name type="common">Rape pollen beetle</name>
    <name type="synonym">Meligethes aeneus</name>
    <dbReference type="NCBI Taxonomy" id="1431903"/>
    <lineage>
        <taxon>Eukaryota</taxon>
        <taxon>Metazoa</taxon>
        <taxon>Ecdysozoa</taxon>
        <taxon>Arthropoda</taxon>
        <taxon>Hexapoda</taxon>
        <taxon>Insecta</taxon>
        <taxon>Pterygota</taxon>
        <taxon>Neoptera</taxon>
        <taxon>Endopterygota</taxon>
        <taxon>Coleoptera</taxon>
        <taxon>Polyphaga</taxon>
        <taxon>Cucujiformia</taxon>
        <taxon>Nitidulidae</taxon>
        <taxon>Meligethinae</taxon>
        <taxon>Brassicogethes</taxon>
    </lineage>
</organism>
<dbReference type="InterPro" id="IPR012677">
    <property type="entry name" value="Nucleotide-bd_a/b_plait_sf"/>
</dbReference>
<evidence type="ECO:0000256" key="1">
    <source>
        <dbReference type="ARBA" id="ARBA00022737"/>
    </source>
</evidence>
<evidence type="ECO:0000256" key="4">
    <source>
        <dbReference type="SAM" id="Coils"/>
    </source>
</evidence>
<dbReference type="AlphaFoldDB" id="A0A9P0B697"/>
<keyword evidence="1" id="KW-0677">Repeat</keyword>
<dbReference type="PANTHER" id="PTHR23189">
    <property type="entry name" value="RNA RECOGNITION MOTIF-CONTAINING"/>
    <property type="match status" value="1"/>
</dbReference>
<evidence type="ECO:0000313" key="8">
    <source>
        <dbReference type="Proteomes" id="UP001154078"/>
    </source>
</evidence>
<feature type="coiled-coil region" evidence="4">
    <location>
        <begin position="295"/>
        <end position="377"/>
    </location>
</feature>
<dbReference type="OrthoDB" id="10067824at2759"/>
<sequence>MSSVDGNLCEKVESSTNENFNNESTNYSAGKRFPGRYNRNKKWNSRPVGNFKEDKGPNEKFREKLEQLRGNTFDLPPVDLEEKKFSGRNRLYIGNIGNEITEDDCKGLFSPYGEINELFLNKEKSFGFVRLDYYTNALKAKRELDGVLFKNRNLKIRFAPSTATIKVKNLSLQVSNELLHHGFRVFGEIERAVICVDERGKPTGEGIVEFIRKGSATYALNTCREGCYFLTASLRPCIVEPFDIITDNDGYPEKHMIKRNNEYNVEREVGPTFADPGTFKYEYGKKWKQLFDLFKEKEDALKKQFLMEVEKLEAQLEYAKYEQETEMLREQLRYRELDRERQKREWEMKEKHMEEQRRKIEENIRMQQEEIENSMRIQEENIRMRQQENKLFLQKHRYNQGFNNADVDVDNNSLPDYGSSSKPLLEEFDQNIQTAVCNDQYPGYWVKNDADKYQKKRRFM</sequence>
<dbReference type="InterPro" id="IPR012975">
    <property type="entry name" value="NOPS"/>
</dbReference>
<evidence type="ECO:0000259" key="6">
    <source>
        <dbReference type="PROSITE" id="PS50102"/>
    </source>
</evidence>
<dbReference type="PROSITE" id="PS50102">
    <property type="entry name" value="RRM"/>
    <property type="match status" value="2"/>
</dbReference>
<reference evidence="7" key="1">
    <citation type="submission" date="2021-12" db="EMBL/GenBank/DDBJ databases">
        <authorList>
            <person name="King R."/>
        </authorList>
    </citation>
    <scope>NUCLEOTIDE SEQUENCE</scope>
</reference>
<evidence type="ECO:0000313" key="7">
    <source>
        <dbReference type="EMBL" id="CAH0555204.1"/>
    </source>
</evidence>
<keyword evidence="4" id="KW-0175">Coiled coil</keyword>
<dbReference type="Gene3D" id="3.30.70.330">
    <property type="match status" value="2"/>
</dbReference>
<keyword evidence="2 3" id="KW-0694">RNA-binding</keyword>
<dbReference type="GO" id="GO:0003723">
    <property type="term" value="F:RNA binding"/>
    <property type="evidence" value="ECO:0007669"/>
    <property type="project" value="UniProtKB-UniRule"/>
</dbReference>
<dbReference type="Pfam" id="PF08075">
    <property type="entry name" value="NOPS"/>
    <property type="match status" value="1"/>
</dbReference>
<proteinExistence type="predicted"/>